<dbReference type="InterPro" id="IPR002429">
    <property type="entry name" value="CcO_II-like_C"/>
</dbReference>
<evidence type="ECO:0000313" key="26">
    <source>
        <dbReference type="Proteomes" id="UP000666369"/>
    </source>
</evidence>
<feature type="transmembrane region" description="Helical" evidence="20">
    <location>
        <begin position="67"/>
        <end position="88"/>
    </location>
</feature>
<keyword evidence="9" id="KW-1278">Translocase</keyword>
<dbReference type="EC" id="7.1.1.9" evidence="19"/>
<dbReference type="PROSITE" id="PS50857">
    <property type="entry name" value="COX2_CUA"/>
    <property type="match status" value="1"/>
</dbReference>
<organism evidence="25 26">
    <name type="scientific">Duganella aceris</name>
    <dbReference type="NCBI Taxonomy" id="2703883"/>
    <lineage>
        <taxon>Bacteria</taxon>
        <taxon>Pseudomonadati</taxon>
        <taxon>Pseudomonadota</taxon>
        <taxon>Betaproteobacteria</taxon>
        <taxon>Burkholderiales</taxon>
        <taxon>Oxalobacteraceae</taxon>
        <taxon>Telluria group</taxon>
        <taxon>Duganella</taxon>
    </lineage>
</organism>
<feature type="chain" id="PRO_5046914691" description="Cytochrome c oxidase subunit 2" evidence="21">
    <location>
        <begin position="26"/>
        <end position="405"/>
    </location>
</feature>
<evidence type="ECO:0000259" key="24">
    <source>
        <dbReference type="PROSITE" id="PS51007"/>
    </source>
</evidence>
<dbReference type="Pfam" id="PF00034">
    <property type="entry name" value="Cytochrom_C"/>
    <property type="match status" value="1"/>
</dbReference>
<evidence type="ECO:0000256" key="2">
    <source>
        <dbReference type="ARBA" id="ARBA00004418"/>
    </source>
</evidence>
<dbReference type="Gene3D" id="2.60.40.420">
    <property type="entry name" value="Cupredoxins - blue copper proteins"/>
    <property type="match status" value="1"/>
</dbReference>
<gene>
    <name evidence="25" type="primary">coxB</name>
    <name evidence="25" type="ORF">GW587_17860</name>
</gene>
<keyword evidence="12 17" id="KW-0408">Iron</keyword>
<dbReference type="InterPro" id="IPR036909">
    <property type="entry name" value="Cyt_c-like_dom_sf"/>
</dbReference>
<dbReference type="EMBL" id="JAADJT010000008">
    <property type="protein sequence ID" value="NGZ86114.1"/>
    <property type="molecule type" value="Genomic_DNA"/>
</dbReference>
<evidence type="ECO:0000256" key="17">
    <source>
        <dbReference type="PROSITE-ProRule" id="PRU00433"/>
    </source>
</evidence>
<keyword evidence="13 19" id="KW-0186">Copper</keyword>
<sequence length="405" mass="44011">MKHAKRLQSLMLGLAILAAGIPAWAADTAAGTYAAATGGTGGPVAGQINLQPPATQIATEIYSLHNWMMIVCLVIFFAVFGVMFYSIFKHRKSLGHKPATFHESTAVEIAWTVVPFLIVIGMALPATRTVVGMKDTSNADITIKATGMQWKWGYDYLKGEGEGISFLSNLSTPRSQVGAPGFEPTEKRGDNYLMEVDNEIVVPVKKKIRVVTTANDVIHSWSIPAFGVKQDAIPGFVRDTWFRAEHTGTYRGYCSELCGKEHAFMPIVVKVVTDAEYTAWVDGKKKEMAALADDPNKTWTIDELKTKGEKVYTTNCVVCHQANGKGVPGAFAPLDGSEVVNGPKAEQINVLLHGKKSGKYSAEMPGWKQLSDTDIAAVITYTRNSWSNKAAENIVQPAEVVAARK</sequence>
<evidence type="ECO:0000256" key="7">
    <source>
        <dbReference type="ARBA" id="ARBA00022692"/>
    </source>
</evidence>
<evidence type="ECO:0000256" key="15">
    <source>
        <dbReference type="ARBA" id="ARBA00024688"/>
    </source>
</evidence>
<evidence type="ECO:0000256" key="16">
    <source>
        <dbReference type="ARBA" id="ARBA00047816"/>
    </source>
</evidence>
<dbReference type="InterPro" id="IPR011759">
    <property type="entry name" value="Cyt_c_oxidase_su2_TM_dom"/>
</dbReference>
<evidence type="ECO:0000256" key="20">
    <source>
        <dbReference type="SAM" id="Phobius"/>
    </source>
</evidence>
<evidence type="ECO:0000256" key="10">
    <source>
        <dbReference type="ARBA" id="ARBA00022982"/>
    </source>
</evidence>
<dbReference type="InterPro" id="IPR045187">
    <property type="entry name" value="CcO_II"/>
</dbReference>
<evidence type="ECO:0000256" key="5">
    <source>
        <dbReference type="ARBA" id="ARBA00022617"/>
    </source>
</evidence>
<comment type="function">
    <text evidence="15 19">Subunits I and II form the functional core of the enzyme complex. Electrons originating in cytochrome c are transferred via heme a and Cu(A) to the binuclear center formed by heme a3 and Cu(B).</text>
</comment>
<keyword evidence="8 17" id="KW-0479">Metal-binding</keyword>
<evidence type="ECO:0000256" key="21">
    <source>
        <dbReference type="SAM" id="SignalP"/>
    </source>
</evidence>
<dbReference type="Pfam" id="PF00116">
    <property type="entry name" value="COX2"/>
    <property type="match status" value="1"/>
</dbReference>
<dbReference type="Gene3D" id="1.10.760.10">
    <property type="entry name" value="Cytochrome c-like domain"/>
    <property type="match status" value="1"/>
</dbReference>
<keyword evidence="5 17" id="KW-0349">Heme</keyword>
<evidence type="ECO:0000256" key="8">
    <source>
        <dbReference type="ARBA" id="ARBA00022723"/>
    </source>
</evidence>
<keyword evidence="10 18" id="KW-0249">Electron transport</keyword>
<dbReference type="PANTHER" id="PTHR22888">
    <property type="entry name" value="CYTOCHROME C OXIDASE, SUBUNIT II"/>
    <property type="match status" value="1"/>
</dbReference>
<feature type="signal peptide" evidence="21">
    <location>
        <begin position="1"/>
        <end position="25"/>
    </location>
</feature>
<keyword evidence="6 18" id="KW-0679">Respiratory chain</keyword>
<evidence type="ECO:0000259" key="23">
    <source>
        <dbReference type="PROSITE" id="PS50999"/>
    </source>
</evidence>
<dbReference type="GO" id="GO:0016491">
    <property type="term" value="F:oxidoreductase activity"/>
    <property type="evidence" value="ECO:0007669"/>
    <property type="project" value="UniProtKB-KW"/>
</dbReference>
<keyword evidence="14 20" id="KW-0472">Membrane</keyword>
<dbReference type="InterPro" id="IPR001505">
    <property type="entry name" value="Copper_CuA"/>
</dbReference>
<evidence type="ECO:0000256" key="1">
    <source>
        <dbReference type="ARBA" id="ARBA00004141"/>
    </source>
</evidence>
<dbReference type="InterPro" id="IPR009056">
    <property type="entry name" value="Cyt_c-like_dom"/>
</dbReference>
<dbReference type="InterPro" id="IPR008972">
    <property type="entry name" value="Cupredoxin"/>
</dbReference>
<evidence type="ECO:0000256" key="19">
    <source>
        <dbReference type="RuleBase" id="RU004024"/>
    </source>
</evidence>
<feature type="domain" description="Cytochrome oxidase subunit II copper A binding" evidence="22">
    <location>
        <begin position="138"/>
        <end position="283"/>
    </location>
</feature>
<evidence type="ECO:0000256" key="13">
    <source>
        <dbReference type="ARBA" id="ARBA00023008"/>
    </source>
</evidence>
<keyword evidence="11 20" id="KW-1133">Transmembrane helix</keyword>
<evidence type="ECO:0000256" key="9">
    <source>
        <dbReference type="ARBA" id="ARBA00022967"/>
    </source>
</evidence>
<feature type="transmembrane region" description="Helical" evidence="20">
    <location>
        <begin position="109"/>
        <end position="127"/>
    </location>
</feature>
<dbReference type="PROSITE" id="PS00078">
    <property type="entry name" value="COX2"/>
    <property type="match status" value="1"/>
</dbReference>
<dbReference type="PROSITE" id="PS50999">
    <property type="entry name" value="COX2_TM"/>
    <property type="match status" value="1"/>
</dbReference>
<dbReference type="PRINTS" id="PR01166">
    <property type="entry name" value="CYCOXIDASEII"/>
</dbReference>
<dbReference type="PROSITE" id="PS51007">
    <property type="entry name" value="CYTC"/>
    <property type="match status" value="1"/>
</dbReference>
<dbReference type="PANTHER" id="PTHR22888:SF9">
    <property type="entry name" value="CYTOCHROME C OXIDASE SUBUNIT 2"/>
    <property type="match status" value="1"/>
</dbReference>
<evidence type="ECO:0000256" key="14">
    <source>
        <dbReference type="ARBA" id="ARBA00023136"/>
    </source>
</evidence>
<comment type="catalytic activity">
    <reaction evidence="16 19">
        <text>4 Fe(II)-[cytochrome c] + O2 + 8 H(+)(in) = 4 Fe(III)-[cytochrome c] + 2 H2O + 4 H(+)(out)</text>
        <dbReference type="Rhea" id="RHEA:11436"/>
        <dbReference type="Rhea" id="RHEA-COMP:10350"/>
        <dbReference type="Rhea" id="RHEA-COMP:14399"/>
        <dbReference type="ChEBI" id="CHEBI:15377"/>
        <dbReference type="ChEBI" id="CHEBI:15378"/>
        <dbReference type="ChEBI" id="CHEBI:15379"/>
        <dbReference type="ChEBI" id="CHEBI:29033"/>
        <dbReference type="ChEBI" id="CHEBI:29034"/>
        <dbReference type="EC" id="7.1.1.9"/>
    </reaction>
</comment>
<dbReference type="RefSeq" id="WP_166105724.1">
    <property type="nucleotide sequence ID" value="NZ_JAADJT010000008.1"/>
</dbReference>
<keyword evidence="7 18" id="KW-0812">Transmembrane</keyword>
<comment type="similarity">
    <text evidence="3 18">Belongs to the cytochrome c oxidase subunit 2 family.</text>
</comment>
<protein>
    <recommendedName>
        <fullName evidence="19">Cytochrome c oxidase subunit 2</fullName>
        <ecNumber evidence="19">7.1.1.9</ecNumber>
    </recommendedName>
</protein>
<evidence type="ECO:0000256" key="3">
    <source>
        <dbReference type="ARBA" id="ARBA00007866"/>
    </source>
</evidence>
<evidence type="ECO:0000259" key="22">
    <source>
        <dbReference type="PROSITE" id="PS50857"/>
    </source>
</evidence>
<feature type="domain" description="Cytochrome oxidase subunit II transmembrane region profile" evidence="23">
    <location>
        <begin position="42"/>
        <end position="137"/>
    </location>
</feature>
<evidence type="ECO:0000256" key="11">
    <source>
        <dbReference type="ARBA" id="ARBA00022989"/>
    </source>
</evidence>
<proteinExistence type="inferred from homology"/>
<evidence type="ECO:0000256" key="12">
    <source>
        <dbReference type="ARBA" id="ARBA00023004"/>
    </source>
</evidence>
<comment type="caution">
    <text evidence="25">The sequence shown here is derived from an EMBL/GenBank/DDBJ whole genome shotgun (WGS) entry which is preliminary data.</text>
</comment>
<dbReference type="NCBIfam" id="TIGR02866">
    <property type="entry name" value="CoxB"/>
    <property type="match status" value="1"/>
</dbReference>
<keyword evidence="4 18" id="KW-0813">Transport</keyword>
<dbReference type="Pfam" id="PF02790">
    <property type="entry name" value="COX2_TM"/>
    <property type="match status" value="1"/>
</dbReference>
<comment type="subcellular location">
    <subcellularLocation>
        <location evidence="18">Cell membrane</location>
        <topology evidence="18">Multi-pass membrane protein</topology>
    </subcellularLocation>
    <subcellularLocation>
        <location evidence="1">Membrane</location>
        <topology evidence="1">Multi-pass membrane protein</topology>
    </subcellularLocation>
    <subcellularLocation>
        <location evidence="2">Periplasm</location>
    </subcellularLocation>
</comment>
<dbReference type="SUPFAM" id="SSF81464">
    <property type="entry name" value="Cytochrome c oxidase subunit II-like, transmembrane region"/>
    <property type="match status" value="1"/>
</dbReference>
<dbReference type="Proteomes" id="UP000666369">
    <property type="component" value="Unassembled WGS sequence"/>
</dbReference>
<evidence type="ECO:0000256" key="6">
    <source>
        <dbReference type="ARBA" id="ARBA00022660"/>
    </source>
</evidence>
<dbReference type="InterPro" id="IPR036257">
    <property type="entry name" value="Cyt_c_oxidase_su2_TM_sf"/>
</dbReference>
<keyword evidence="25" id="KW-0560">Oxidoreductase</keyword>
<keyword evidence="21" id="KW-0732">Signal</keyword>
<name>A0ABX0FNK4_9BURK</name>
<dbReference type="SUPFAM" id="SSF49503">
    <property type="entry name" value="Cupredoxins"/>
    <property type="match status" value="1"/>
</dbReference>
<evidence type="ECO:0000256" key="18">
    <source>
        <dbReference type="RuleBase" id="RU000456"/>
    </source>
</evidence>
<keyword evidence="26" id="KW-1185">Reference proteome</keyword>
<dbReference type="Gene3D" id="1.10.287.90">
    <property type="match status" value="1"/>
</dbReference>
<evidence type="ECO:0000313" key="25">
    <source>
        <dbReference type="EMBL" id="NGZ86114.1"/>
    </source>
</evidence>
<dbReference type="SUPFAM" id="SSF46626">
    <property type="entry name" value="Cytochrome c"/>
    <property type="match status" value="1"/>
</dbReference>
<feature type="domain" description="Cytochrome c" evidence="24">
    <location>
        <begin position="303"/>
        <end position="386"/>
    </location>
</feature>
<accession>A0ABX0FNK4</accession>
<reference evidence="26" key="1">
    <citation type="submission" date="2023-07" db="EMBL/GenBank/DDBJ databases">
        <title>Duganella aceri sp. nov., isolated from tree sap.</title>
        <authorList>
            <person name="Kim I.S."/>
        </authorList>
    </citation>
    <scope>NUCLEOTIDE SEQUENCE [LARGE SCALE GENOMIC DNA]</scope>
    <source>
        <strain evidence="26">SAP-35</strain>
    </source>
</reference>
<dbReference type="InterPro" id="IPR014222">
    <property type="entry name" value="Cyt_c_oxidase_su2"/>
</dbReference>
<comment type="cofactor">
    <cofactor evidence="19">
        <name>Cu cation</name>
        <dbReference type="ChEBI" id="CHEBI:23378"/>
    </cofactor>
    <text evidence="19">Binds a copper A center.</text>
</comment>
<evidence type="ECO:0000256" key="4">
    <source>
        <dbReference type="ARBA" id="ARBA00022448"/>
    </source>
</evidence>